<feature type="domain" description="GGDEF" evidence="4">
    <location>
        <begin position="253"/>
        <end position="388"/>
    </location>
</feature>
<dbReference type="CDD" id="cd01949">
    <property type="entry name" value="GGDEF"/>
    <property type="match status" value="1"/>
</dbReference>
<accession>A0A7Y0BQY1</accession>
<dbReference type="AlphaFoldDB" id="A0A7Y0BQY1"/>
<dbReference type="GO" id="GO:1902201">
    <property type="term" value="P:negative regulation of bacterial-type flagellum-dependent cell motility"/>
    <property type="evidence" value="ECO:0007669"/>
    <property type="project" value="TreeGrafter"/>
</dbReference>
<evidence type="ECO:0000256" key="3">
    <source>
        <dbReference type="SAM" id="MobiDB-lite"/>
    </source>
</evidence>
<dbReference type="SUPFAM" id="SSF55073">
    <property type="entry name" value="Nucleotide cyclase"/>
    <property type="match status" value="1"/>
</dbReference>
<reference evidence="5 6" key="1">
    <citation type="submission" date="2020-04" db="EMBL/GenBank/DDBJ databases">
        <title>Novosphingobium sp. TW-4 isolated from soil.</title>
        <authorList>
            <person name="Dahal R.H."/>
            <person name="Chaudhary D.K."/>
        </authorList>
    </citation>
    <scope>NUCLEOTIDE SEQUENCE [LARGE SCALE GENOMIC DNA]</scope>
    <source>
        <strain evidence="5 6">TW-4</strain>
    </source>
</reference>
<feature type="region of interest" description="Disordered" evidence="3">
    <location>
        <begin position="1"/>
        <end position="34"/>
    </location>
</feature>
<gene>
    <name evidence="5" type="ORF">HHL27_13925</name>
</gene>
<dbReference type="GO" id="GO:0043709">
    <property type="term" value="P:cell adhesion involved in single-species biofilm formation"/>
    <property type="evidence" value="ECO:0007669"/>
    <property type="project" value="TreeGrafter"/>
</dbReference>
<evidence type="ECO:0000256" key="1">
    <source>
        <dbReference type="ARBA" id="ARBA00012528"/>
    </source>
</evidence>
<dbReference type="FunFam" id="3.30.70.270:FF:000001">
    <property type="entry name" value="Diguanylate cyclase domain protein"/>
    <property type="match status" value="1"/>
</dbReference>
<dbReference type="EC" id="2.7.7.65" evidence="1"/>
<organism evidence="5 6">
    <name type="scientific">Novosphingobium olei</name>
    <dbReference type="NCBI Taxonomy" id="2728851"/>
    <lineage>
        <taxon>Bacteria</taxon>
        <taxon>Pseudomonadati</taxon>
        <taxon>Pseudomonadota</taxon>
        <taxon>Alphaproteobacteria</taxon>
        <taxon>Sphingomonadales</taxon>
        <taxon>Sphingomonadaceae</taxon>
        <taxon>Novosphingobium</taxon>
    </lineage>
</organism>
<evidence type="ECO:0000313" key="6">
    <source>
        <dbReference type="Proteomes" id="UP000583556"/>
    </source>
</evidence>
<dbReference type="InterPro" id="IPR050469">
    <property type="entry name" value="Diguanylate_Cyclase"/>
</dbReference>
<comment type="catalytic activity">
    <reaction evidence="2">
        <text>2 GTP = 3',3'-c-di-GMP + 2 diphosphate</text>
        <dbReference type="Rhea" id="RHEA:24898"/>
        <dbReference type="ChEBI" id="CHEBI:33019"/>
        <dbReference type="ChEBI" id="CHEBI:37565"/>
        <dbReference type="ChEBI" id="CHEBI:58805"/>
        <dbReference type="EC" id="2.7.7.65"/>
    </reaction>
</comment>
<dbReference type="Pfam" id="PF00990">
    <property type="entry name" value="GGDEF"/>
    <property type="match status" value="1"/>
</dbReference>
<dbReference type="EMBL" id="JABBGM010000006">
    <property type="protein sequence ID" value="NML94768.1"/>
    <property type="molecule type" value="Genomic_DNA"/>
</dbReference>
<dbReference type="InterPro" id="IPR000160">
    <property type="entry name" value="GGDEF_dom"/>
</dbReference>
<name>A0A7Y0BQY1_9SPHN</name>
<evidence type="ECO:0000313" key="5">
    <source>
        <dbReference type="EMBL" id="NML94768.1"/>
    </source>
</evidence>
<dbReference type="GO" id="GO:0005886">
    <property type="term" value="C:plasma membrane"/>
    <property type="evidence" value="ECO:0007669"/>
    <property type="project" value="TreeGrafter"/>
</dbReference>
<keyword evidence="6" id="KW-1185">Reference proteome</keyword>
<dbReference type="SMART" id="SM00267">
    <property type="entry name" value="GGDEF"/>
    <property type="match status" value="1"/>
</dbReference>
<dbReference type="NCBIfam" id="TIGR00254">
    <property type="entry name" value="GGDEF"/>
    <property type="match status" value="1"/>
</dbReference>
<evidence type="ECO:0000259" key="4">
    <source>
        <dbReference type="PROSITE" id="PS50887"/>
    </source>
</evidence>
<dbReference type="Proteomes" id="UP000583556">
    <property type="component" value="Unassembled WGS sequence"/>
</dbReference>
<comment type="caution">
    <text evidence="5">The sequence shown here is derived from an EMBL/GenBank/DDBJ whole genome shotgun (WGS) entry which is preliminary data.</text>
</comment>
<dbReference type="Gene3D" id="3.30.70.270">
    <property type="match status" value="1"/>
</dbReference>
<proteinExistence type="predicted"/>
<dbReference type="PANTHER" id="PTHR45138:SF9">
    <property type="entry name" value="DIGUANYLATE CYCLASE DGCM-RELATED"/>
    <property type="match status" value="1"/>
</dbReference>
<protein>
    <recommendedName>
        <fullName evidence="1">diguanylate cyclase</fullName>
        <ecNumber evidence="1">2.7.7.65</ecNumber>
    </recommendedName>
</protein>
<sequence>MSEEDSAENGRRSRWRQWFGLGQDDDDDEGNAGASVASAVPAASGSYRDPTAREIWLPAKRRMLGKVADFLIDHDLEILPYTLGIAYDCVTGASPRLVQMILERTERGLPVTLRWLDEAVRDAGTAKAEDTLHALMEQLEGDIASFGDTMKGAQDATSEYNTALTRHVDSLHAASSTQATIAELTALTRAMIEHTRTMQGDLARSEKRAQELQATLEETRRAADQDHLTGLPNRRAFDHLFDRELREAQARKEPLSVAFVDIDHFKRINDTHGHPAGDRVLRVVAETLDRISDARCHVARHGGEEFAVLFRGLTLQQAWKRLDGARAEIAERRLVNRATDMPFGQVTFSGGLADVFAYPGKSAAMKAADEALYTAKESGRNQIVMASAPPGEPVRKAA</sequence>
<dbReference type="PANTHER" id="PTHR45138">
    <property type="entry name" value="REGULATORY COMPONENTS OF SENSORY TRANSDUCTION SYSTEM"/>
    <property type="match status" value="1"/>
</dbReference>
<evidence type="ECO:0000256" key="2">
    <source>
        <dbReference type="ARBA" id="ARBA00034247"/>
    </source>
</evidence>
<dbReference type="InterPro" id="IPR043128">
    <property type="entry name" value="Rev_trsase/Diguanyl_cyclase"/>
</dbReference>
<dbReference type="PROSITE" id="PS50887">
    <property type="entry name" value="GGDEF"/>
    <property type="match status" value="1"/>
</dbReference>
<dbReference type="InterPro" id="IPR029787">
    <property type="entry name" value="Nucleotide_cyclase"/>
</dbReference>
<dbReference type="RefSeq" id="WP_169494055.1">
    <property type="nucleotide sequence ID" value="NZ_JABBGM010000006.1"/>
</dbReference>
<dbReference type="GO" id="GO:0052621">
    <property type="term" value="F:diguanylate cyclase activity"/>
    <property type="evidence" value="ECO:0007669"/>
    <property type="project" value="UniProtKB-EC"/>
</dbReference>